<proteinExistence type="predicted"/>
<sequence>MATIIDLLPLWLLSLPLCTLAAFALRLDIFWVYLCMMSEHVVKLLWSLHRFRSGLWINNLTGAAGPESSAL</sequence>
<dbReference type="AlphaFoldDB" id="A0A645IJM8"/>
<name>A0A645IJM8_9ZZZZ</name>
<reference evidence="1" key="1">
    <citation type="submission" date="2019-08" db="EMBL/GenBank/DDBJ databases">
        <authorList>
            <person name="Kucharzyk K."/>
            <person name="Murdoch R.W."/>
            <person name="Higgins S."/>
            <person name="Loffler F."/>
        </authorList>
    </citation>
    <scope>NUCLEOTIDE SEQUENCE</scope>
</reference>
<organism evidence="1">
    <name type="scientific">bioreactor metagenome</name>
    <dbReference type="NCBI Taxonomy" id="1076179"/>
    <lineage>
        <taxon>unclassified sequences</taxon>
        <taxon>metagenomes</taxon>
        <taxon>ecological metagenomes</taxon>
    </lineage>
</organism>
<comment type="caution">
    <text evidence="1">The sequence shown here is derived from an EMBL/GenBank/DDBJ whole genome shotgun (WGS) entry which is preliminary data.</text>
</comment>
<evidence type="ECO:0000313" key="1">
    <source>
        <dbReference type="EMBL" id="MPN51491.1"/>
    </source>
</evidence>
<dbReference type="EMBL" id="VSSQ01116659">
    <property type="protein sequence ID" value="MPN51491.1"/>
    <property type="molecule type" value="Genomic_DNA"/>
</dbReference>
<gene>
    <name evidence="1" type="ORF">SDC9_199139</name>
</gene>
<protein>
    <submittedName>
        <fullName evidence="1">Uncharacterized protein</fullName>
    </submittedName>
</protein>
<accession>A0A645IJM8</accession>